<dbReference type="InterPro" id="IPR011782">
    <property type="entry name" value="Pept_S1C_Do"/>
</dbReference>
<dbReference type="Pfam" id="PF13180">
    <property type="entry name" value="PDZ_2"/>
    <property type="match status" value="1"/>
</dbReference>
<name>A0A0F9VHA7_9ZZZZ</name>
<dbReference type="InterPro" id="IPR001940">
    <property type="entry name" value="Peptidase_S1C"/>
</dbReference>
<dbReference type="PANTHER" id="PTHR43343:SF3">
    <property type="entry name" value="PROTEASE DO-LIKE 8, CHLOROPLASTIC"/>
    <property type="match status" value="1"/>
</dbReference>
<accession>A0A0F9VHA7</accession>
<feature type="region of interest" description="Disordered" evidence="8">
    <location>
        <begin position="67"/>
        <end position="102"/>
    </location>
</feature>
<dbReference type="GO" id="GO:0004252">
    <property type="term" value="F:serine-type endopeptidase activity"/>
    <property type="evidence" value="ECO:0007669"/>
    <property type="project" value="InterPro"/>
</dbReference>
<dbReference type="Gene3D" id="2.30.42.10">
    <property type="match status" value="2"/>
</dbReference>
<dbReference type="PRINTS" id="PR00834">
    <property type="entry name" value="PROTEASES2C"/>
</dbReference>
<evidence type="ECO:0000256" key="1">
    <source>
        <dbReference type="ARBA" id="ARBA00004418"/>
    </source>
</evidence>
<keyword evidence="2" id="KW-0645">Protease</keyword>
<keyword evidence="4" id="KW-0677">Repeat</keyword>
<dbReference type="GO" id="GO:0006508">
    <property type="term" value="P:proteolysis"/>
    <property type="evidence" value="ECO:0007669"/>
    <property type="project" value="UniProtKB-KW"/>
</dbReference>
<evidence type="ECO:0000256" key="7">
    <source>
        <dbReference type="ARBA" id="ARBA00022825"/>
    </source>
</evidence>
<evidence type="ECO:0000259" key="9">
    <source>
        <dbReference type="PROSITE" id="PS50106"/>
    </source>
</evidence>
<sequence length="541" mass="57211">MALVWFKPELTSKGESAGNDRRVMRSQQVLWVALIATFLAASPTLGADHGWSVGGWIDGLLGEQAPDRAGNSLNVPPSSPEQGRRASEPGQERVPASHTAAATTVPASRAEIDLSFAPLVKETAPAVVNVYAARVVPTRQSPFANDPFFGQFFGRRFDDRPRMESALGSGVIIDSSGLVVTNNHVVENADEVKIAFSDGREFETKVLLKDKKVDLAILAIDGAGPFPSLPIADSDELEIGDLVLAIGNPFGIGQTVTTGIVSALARNHIGVNDFGFFIQTDAAINPGNSGGALIDMKGRLVGVNTAIFSRSGGSNGIGFAIPSNMVASFQRAAKAGGRFERPYVGATFASVTPDIADALGLPRPTGALVQAVMTDSPAAEAGITVGDVILSVDGFAINNPDALGYRLATAGVGRTAKVSVLRGEDRETLDLPLQAAPENPPRDERSLSGNNPFSGATVLNLSPRVAEERGLPADKTGVVVVAVERGSLAQRFGLRPNDILLTINGDLISSTKSLQEMLKRRSRGWQFEIEREGRRMTQMVR</sequence>
<evidence type="ECO:0000256" key="6">
    <source>
        <dbReference type="ARBA" id="ARBA00022801"/>
    </source>
</evidence>
<dbReference type="PROSITE" id="PS50106">
    <property type="entry name" value="PDZ"/>
    <property type="match status" value="2"/>
</dbReference>
<dbReference type="InterPro" id="IPR036034">
    <property type="entry name" value="PDZ_sf"/>
</dbReference>
<dbReference type="InterPro" id="IPR041489">
    <property type="entry name" value="PDZ_6"/>
</dbReference>
<keyword evidence="6" id="KW-0378">Hydrolase</keyword>
<feature type="domain" description="PDZ" evidence="9">
    <location>
        <begin position="326"/>
        <end position="399"/>
    </location>
</feature>
<dbReference type="SMART" id="SM00228">
    <property type="entry name" value="PDZ"/>
    <property type="match status" value="2"/>
</dbReference>
<feature type="region of interest" description="Disordered" evidence="8">
    <location>
        <begin position="429"/>
        <end position="451"/>
    </location>
</feature>
<evidence type="ECO:0000256" key="8">
    <source>
        <dbReference type="SAM" id="MobiDB-lite"/>
    </source>
</evidence>
<dbReference type="NCBIfam" id="TIGR02037">
    <property type="entry name" value="degP_htrA_DO"/>
    <property type="match status" value="1"/>
</dbReference>
<comment type="caution">
    <text evidence="10">The sequence shown here is derived from an EMBL/GenBank/DDBJ whole genome shotgun (WGS) entry which is preliminary data.</text>
</comment>
<dbReference type="PANTHER" id="PTHR43343">
    <property type="entry name" value="PEPTIDASE S12"/>
    <property type="match status" value="1"/>
</dbReference>
<keyword evidence="5" id="KW-0574">Periplasm</keyword>
<dbReference type="EMBL" id="LAZR01000022">
    <property type="protein sequence ID" value="KKO04511.1"/>
    <property type="molecule type" value="Genomic_DNA"/>
</dbReference>
<dbReference type="InterPro" id="IPR009003">
    <property type="entry name" value="Peptidase_S1_PA"/>
</dbReference>
<dbReference type="Pfam" id="PF13365">
    <property type="entry name" value="Trypsin_2"/>
    <property type="match status" value="1"/>
</dbReference>
<evidence type="ECO:0000256" key="5">
    <source>
        <dbReference type="ARBA" id="ARBA00022764"/>
    </source>
</evidence>
<dbReference type="AlphaFoldDB" id="A0A0F9VHA7"/>
<protein>
    <recommendedName>
        <fullName evidence="9">PDZ domain-containing protein</fullName>
    </recommendedName>
</protein>
<feature type="domain" description="PDZ" evidence="9">
    <location>
        <begin position="458"/>
        <end position="533"/>
    </location>
</feature>
<keyword evidence="7" id="KW-0720">Serine protease</keyword>
<evidence type="ECO:0000256" key="2">
    <source>
        <dbReference type="ARBA" id="ARBA00022670"/>
    </source>
</evidence>
<dbReference type="Pfam" id="PF17820">
    <property type="entry name" value="PDZ_6"/>
    <property type="match status" value="1"/>
</dbReference>
<reference evidence="10" key="1">
    <citation type="journal article" date="2015" name="Nature">
        <title>Complex archaea that bridge the gap between prokaryotes and eukaryotes.</title>
        <authorList>
            <person name="Spang A."/>
            <person name="Saw J.H."/>
            <person name="Jorgensen S.L."/>
            <person name="Zaremba-Niedzwiedzka K."/>
            <person name="Martijn J."/>
            <person name="Lind A.E."/>
            <person name="van Eijk R."/>
            <person name="Schleper C."/>
            <person name="Guy L."/>
            <person name="Ettema T.J."/>
        </authorList>
    </citation>
    <scope>NUCLEOTIDE SEQUENCE</scope>
</reference>
<feature type="compositionally biased region" description="Basic and acidic residues" evidence="8">
    <location>
        <begin position="82"/>
        <end position="91"/>
    </location>
</feature>
<evidence type="ECO:0000313" key="10">
    <source>
        <dbReference type="EMBL" id="KKO04511.1"/>
    </source>
</evidence>
<gene>
    <name evidence="10" type="ORF">LCGC14_0083370</name>
</gene>
<dbReference type="SUPFAM" id="SSF50156">
    <property type="entry name" value="PDZ domain-like"/>
    <property type="match status" value="2"/>
</dbReference>
<comment type="subcellular location">
    <subcellularLocation>
        <location evidence="1">Periplasm</location>
    </subcellularLocation>
</comment>
<dbReference type="Gene3D" id="2.40.10.120">
    <property type="match status" value="1"/>
</dbReference>
<dbReference type="SUPFAM" id="SSF50494">
    <property type="entry name" value="Trypsin-like serine proteases"/>
    <property type="match status" value="1"/>
</dbReference>
<organism evidence="10">
    <name type="scientific">marine sediment metagenome</name>
    <dbReference type="NCBI Taxonomy" id="412755"/>
    <lineage>
        <taxon>unclassified sequences</taxon>
        <taxon>metagenomes</taxon>
        <taxon>ecological metagenomes</taxon>
    </lineage>
</organism>
<evidence type="ECO:0000256" key="4">
    <source>
        <dbReference type="ARBA" id="ARBA00022737"/>
    </source>
</evidence>
<dbReference type="InterPro" id="IPR001478">
    <property type="entry name" value="PDZ"/>
</dbReference>
<proteinExistence type="predicted"/>
<evidence type="ECO:0000256" key="3">
    <source>
        <dbReference type="ARBA" id="ARBA00022729"/>
    </source>
</evidence>
<keyword evidence="3" id="KW-0732">Signal</keyword>
<dbReference type="InterPro" id="IPR051201">
    <property type="entry name" value="Chloro_Bact_Ser_Proteases"/>
</dbReference>
<dbReference type="GO" id="GO:0042597">
    <property type="term" value="C:periplasmic space"/>
    <property type="evidence" value="ECO:0007669"/>
    <property type="project" value="UniProtKB-SubCell"/>
</dbReference>